<proteinExistence type="predicted"/>
<gene>
    <name evidence="2" type="ORF">B0J11DRAFT_594216</name>
</gene>
<comment type="caution">
    <text evidence="2">The sequence shown here is derived from an EMBL/GenBank/DDBJ whole genome shotgun (WGS) entry which is preliminary data.</text>
</comment>
<dbReference type="PANTHER" id="PTHR42080:SF1">
    <property type="entry name" value="SRR1-LIKE DOMAIN-CONTAINING PROTEIN"/>
    <property type="match status" value="1"/>
</dbReference>
<evidence type="ECO:0000259" key="1">
    <source>
        <dbReference type="Pfam" id="PF07985"/>
    </source>
</evidence>
<name>A0A9P9D9G3_9PLEO</name>
<feature type="domain" description="SRR1-like" evidence="1">
    <location>
        <begin position="190"/>
        <end position="310"/>
    </location>
</feature>
<accession>A0A9P9D9G3</accession>
<organism evidence="2 3">
    <name type="scientific">Dendryphion nanum</name>
    <dbReference type="NCBI Taxonomy" id="256645"/>
    <lineage>
        <taxon>Eukaryota</taxon>
        <taxon>Fungi</taxon>
        <taxon>Dikarya</taxon>
        <taxon>Ascomycota</taxon>
        <taxon>Pezizomycotina</taxon>
        <taxon>Dothideomycetes</taxon>
        <taxon>Pleosporomycetidae</taxon>
        <taxon>Pleosporales</taxon>
        <taxon>Torulaceae</taxon>
        <taxon>Dendryphion</taxon>
    </lineage>
</organism>
<dbReference type="PANTHER" id="PTHR42080">
    <property type="entry name" value="SRR1 DOMAIN-CONTAINING PROTEIN"/>
    <property type="match status" value="1"/>
</dbReference>
<dbReference type="EMBL" id="JAGMWT010000016">
    <property type="protein sequence ID" value="KAH7115044.1"/>
    <property type="molecule type" value="Genomic_DNA"/>
</dbReference>
<protein>
    <recommendedName>
        <fullName evidence="1">SRR1-like domain-containing protein</fullName>
    </recommendedName>
</protein>
<evidence type="ECO:0000313" key="3">
    <source>
        <dbReference type="Proteomes" id="UP000700596"/>
    </source>
</evidence>
<dbReference type="OrthoDB" id="5230585at2759"/>
<sequence length="423" mass="48948">MTEIKKPNIVGLNVYLGGKPFINTNIIDVITGLWENIKNNLLNLGDEYTVIDSRGELHTLTVPKSTGKNHRLAVEIVDQWKFAENLDNEGRFRAIDNDICKCPCYIKILENSEDESQNIKQEHLKGGPWWHWGQQLQNKETIKVDRVWWINCDTSEWGFVGEEKAPRRVRDEQHITGIFLEKGKELRTLLLRHKKVLKDVDQVLCFALGKLDFIRWNRRPWMQHVLAEVISATLTEIRENASLTELSLQVPRPPVEVYAYDPAYDEPSKIVLEEHLSINIRDFSLYKEITDKTFVICITPSAPVCQIIADIADPLAMLCYPIAKNYLQCPEAEENFVDRATKRLVEYRERCFPPEKWGDFQAMMNTDKGEREYKSSMGRTPAELRVAGVTDGEEIAKSKYDSKWITKVCFGDLKLYVRKKAEK</sequence>
<dbReference type="Proteomes" id="UP000700596">
    <property type="component" value="Unassembled WGS sequence"/>
</dbReference>
<keyword evidence="3" id="KW-1185">Reference proteome</keyword>
<dbReference type="InterPro" id="IPR012942">
    <property type="entry name" value="SRR1-like"/>
</dbReference>
<dbReference type="Pfam" id="PF07985">
    <property type="entry name" value="SRR1"/>
    <property type="match status" value="1"/>
</dbReference>
<dbReference type="AlphaFoldDB" id="A0A9P9D9G3"/>
<reference evidence="2" key="1">
    <citation type="journal article" date="2021" name="Nat. Commun.">
        <title>Genetic determinants of endophytism in the Arabidopsis root mycobiome.</title>
        <authorList>
            <person name="Mesny F."/>
            <person name="Miyauchi S."/>
            <person name="Thiergart T."/>
            <person name="Pickel B."/>
            <person name="Atanasova L."/>
            <person name="Karlsson M."/>
            <person name="Huettel B."/>
            <person name="Barry K.W."/>
            <person name="Haridas S."/>
            <person name="Chen C."/>
            <person name="Bauer D."/>
            <person name="Andreopoulos W."/>
            <person name="Pangilinan J."/>
            <person name="LaButti K."/>
            <person name="Riley R."/>
            <person name="Lipzen A."/>
            <person name="Clum A."/>
            <person name="Drula E."/>
            <person name="Henrissat B."/>
            <person name="Kohler A."/>
            <person name="Grigoriev I.V."/>
            <person name="Martin F.M."/>
            <person name="Hacquard S."/>
        </authorList>
    </citation>
    <scope>NUCLEOTIDE SEQUENCE</scope>
    <source>
        <strain evidence="2">MPI-CAGE-CH-0243</strain>
    </source>
</reference>
<evidence type="ECO:0000313" key="2">
    <source>
        <dbReference type="EMBL" id="KAH7115044.1"/>
    </source>
</evidence>